<evidence type="ECO:0000313" key="6">
    <source>
        <dbReference type="Proteomes" id="UP000696294"/>
    </source>
</evidence>
<evidence type="ECO:0000256" key="2">
    <source>
        <dbReference type="ARBA" id="ARBA00023125"/>
    </source>
</evidence>
<dbReference type="InterPro" id="IPR000524">
    <property type="entry name" value="Tscrpt_reg_HTH_GntR"/>
</dbReference>
<dbReference type="InterPro" id="IPR008920">
    <property type="entry name" value="TF_FadR/GntR_C"/>
</dbReference>
<evidence type="ECO:0000259" key="4">
    <source>
        <dbReference type="PROSITE" id="PS50949"/>
    </source>
</evidence>
<keyword evidence="1" id="KW-0805">Transcription regulation</keyword>
<feature type="domain" description="HTH gntR-type" evidence="4">
    <location>
        <begin position="19"/>
        <end position="86"/>
    </location>
</feature>
<dbReference type="PROSITE" id="PS50949">
    <property type="entry name" value="HTH_GNTR"/>
    <property type="match status" value="1"/>
</dbReference>
<dbReference type="Proteomes" id="UP000696294">
    <property type="component" value="Unassembled WGS sequence"/>
</dbReference>
<dbReference type="EMBL" id="JAATEP010000034">
    <property type="protein sequence ID" value="NJP95061.1"/>
    <property type="molecule type" value="Genomic_DNA"/>
</dbReference>
<proteinExistence type="predicted"/>
<protein>
    <submittedName>
        <fullName evidence="5">GntR family transcriptional regulator</fullName>
    </submittedName>
</protein>
<keyword evidence="2" id="KW-0238">DNA-binding</keyword>
<dbReference type="SUPFAM" id="SSF48008">
    <property type="entry name" value="GntR ligand-binding domain-like"/>
    <property type="match status" value="1"/>
</dbReference>
<dbReference type="SMART" id="SM00345">
    <property type="entry name" value="HTH_GNTR"/>
    <property type="match status" value="1"/>
</dbReference>
<dbReference type="InterPro" id="IPR036390">
    <property type="entry name" value="WH_DNA-bd_sf"/>
</dbReference>
<accession>A0ABX1BIE3</accession>
<comment type="caution">
    <text evidence="5">The sequence shown here is derived from an EMBL/GenBank/DDBJ whole genome shotgun (WGS) entry which is preliminary data.</text>
</comment>
<dbReference type="InterPro" id="IPR036388">
    <property type="entry name" value="WH-like_DNA-bd_sf"/>
</dbReference>
<dbReference type="CDD" id="cd07377">
    <property type="entry name" value="WHTH_GntR"/>
    <property type="match status" value="1"/>
</dbReference>
<dbReference type="PANTHER" id="PTHR43537">
    <property type="entry name" value="TRANSCRIPTIONAL REGULATOR, GNTR FAMILY"/>
    <property type="match status" value="1"/>
</dbReference>
<evidence type="ECO:0000256" key="1">
    <source>
        <dbReference type="ARBA" id="ARBA00023015"/>
    </source>
</evidence>
<dbReference type="RefSeq" id="WP_168016449.1">
    <property type="nucleotide sequence ID" value="NZ_JAATEP010000034.1"/>
</dbReference>
<name>A0ABX1BIE3_9ACTN</name>
<dbReference type="SMART" id="SM00895">
    <property type="entry name" value="FCD"/>
    <property type="match status" value="1"/>
</dbReference>
<keyword evidence="3" id="KW-0804">Transcription</keyword>
<dbReference type="PANTHER" id="PTHR43537:SF45">
    <property type="entry name" value="GNTR FAMILY REGULATORY PROTEIN"/>
    <property type="match status" value="1"/>
</dbReference>
<reference evidence="5 6" key="1">
    <citation type="submission" date="2020-03" db="EMBL/GenBank/DDBJ databases">
        <title>WGS of actinomycetes isolated from Thailand.</title>
        <authorList>
            <person name="Thawai C."/>
        </authorList>
    </citation>
    <scope>NUCLEOTIDE SEQUENCE [LARGE SCALE GENOMIC DNA]</scope>
    <source>
        <strain evidence="5 6">FMUSA5-5</strain>
    </source>
</reference>
<keyword evidence="6" id="KW-1185">Reference proteome</keyword>
<evidence type="ECO:0000256" key="3">
    <source>
        <dbReference type="ARBA" id="ARBA00023163"/>
    </source>
</evidence>
<dbReference type="Gene3D" id="1.10.10.10">
    <property type="entry name" value="Winged helix-like DNA-binding domain superfamily/Winged helix DNA-binding domain"/>
    <property type="match status" value="1"/>
</dbReference>
<evidence type="ECO:0000313" key="5">
    <source>
        <dbReference type="EMBL" id="NJP95061.1"/>
    </source>
</evidence>
<gene>
    <name evidence="5" type="ORF">HCN51_37445</name>
</gene>
<dbReference type="Pfam" id="PF00392">
    <property type="entry name" value="GntR"/>
    <property type="match status" value="1"/>
</dbReference>
<dbReference type="InterPro" id="IPR011711">
    <property type="entry name" value="GntR_C"/>
</dbReference>
<sequence>MPSRKTSPTAAPTAAPAAGQVVARVVDEITQMIVSGELLPGQQIRQEHMAAALGVSRLPVREALRQLAADGLVVHEQHVGFAVTRLSRSEFDQVYLMRRLLETEVIRSLPRPGTDELDHIAALAEEVERAAAETDLPRMRVLNTRFHFAIFDLSELNLVVGQIKRVWTWALPYHAVYLHDEAGRARILAEHREMVAALGAGDVERLVELMDTHRAGSADQLSLMLAPGVPR</sequence>
<dbReference type="Gene3D" id="1.20.120.530">
    <property type="entry name" value="GntR ligand-binding domain-like"/>
    <property type="match status" value="1"/>
</dbReference>
<organism evidence="5 6">
    <name type="scientific">Nonomuraea composti</name>
    <dbReference type="NCBI Taxonomy" id="2720023"/>
    <lineage>
        <taxon>Bacteria</taxon>
        <taxon>Bacillati</taxon>
        <taxon>Actinomycetota</taxon>
        <taxon>Actinomycetes</taxon>
        <taxon>Streptosporangiales</taxon>
        <taxon>Streptosporangiaceae</taxon>
        <taxon>Nonomuraea</taxon>
    </lineage>
</organism>
<dbReference type="SUPFAM" id="SSF46785">
    <property type="entry name" value="Winged helix' DNA-binding domain"/>
    <property type="match status" value="1"/>
</dbReference>
<dbReference type="Pfam" id="PF07729">
    <property type="entry name" value="FCD"/>
    <property type="match status" value="1"/>
</dbReference>